<gene>
    <name evidence="1" type="ORF">PLEPLA_LOCUS39568</name>
</gene>
<keyword evidence="2" id="KW-1185">Reference proteome</keyword>
<protein>
    <submittedName>
        <fullName evidence="1">Uncharacterized protein</fullName>
    </submittedName>
</protein>
<organism evidence="1 2">
    <name type="scientific">Pleuronectes platessa</name>
    <name type="common">European plaice</name>
    <dbReference type="NCBI Taxonomy" id="8262"/>
    <lineage>
        <taxon>Eukaryota</taxon>
        <taxon>Metazoa</taxon>
        <taxon>Chordata</taxon>
        <taxon>Craniata</taxon>
        <taxon>Vertebrata</taxon>
        <taxon>Euteleostomi</taxon>
        <taxon>Actinopterygii</taxon>
        <taxon>Neopterygii</taxon>
        <taxon>Teleostei</taxon>
        <taxon>Neoteleostei</taxon>
        <taxon>Acanthomorphata</taxon>
        <taxon>Carangaria</taxon>
        <taxon>Pleuronectiformes</taxon>
        <taxon>Pleuronectoidei</taxon>
        <taxon>Pleuronectidae</taxon>
        <taxon>Pleuronectes</taxon>
    </lineage>
</organism>
<dbReference type="Proteomes" id="UP001153269">
    <property type="component" value="Unassembled WGS sequence"/>
</dbReference>
<proteinExistence type="predicted"/>
<comment type="caution">
    <text evidence="1">The sequence shown here is derived from an EMBL/GenBank/DDBJ whole genome shotgun (WGS) entry which is preliminary data.</text>
</comment>
<dbReference type="EMBL" id="CADEAL010004104">
    <property type="protein sequence ID" value="CAB1451841.1"/>
    <property type="molecule type" value="Genomic_DNA"/>
</dbReference>
<name>A0A9N7VP59_PLEPL</name>
<accession>A0A9N7VP59</accession>
<evidence type="ECO:0000313" key="1">
    <source>
        <dbReference type="EMBL" id="CAB1451841.1"/>
    </source>
</evidence>
<dbReference type="AlphaFoldDB" id="A0A9N7VP59"/>
<sequence>MPPDRKNRFPPTDQPVMQHFMHLSPFCPPLSRQEVCRLFVDSPSAPVTCVDVRPGKVVRSLLEDDSAQPEEMELPSFLSIIISMEESTIGTSRGEGGEYKDDGRSHNLVKPEIVSVNHDKGGKNISVTWRLQQPDLLCHHREKPSGSFWTRSYLDLRQMAGFPRDPLTHDCRILLIRGTVVKLEHSCNLIQPRSLGSSAEPSHDAGRQSTASDSVCESMFYKLIPCTAVCPLTNFCTNPLVSSDALIGEPACFGLKSSFFSEDGRMNSGGSACDASQCQRGPKLLLAELLSELVRTKPSMRLR</sequence>
<evidence type="ECO:0000313" key="2">
    <source>
        <dbReference type="Proteomes" id="UP001153269"/>
    </source>
</evidence>
<reference evidence="1" key="1">
    <citation type="submission" date="2020-03" db="EMBL/GenBank/DDBJ databases">
        <authorList>
            <person name="Weist P."/>
        </authorList>
    </citation>
    <scope>NUCLEOTIDE SEQUENCE</scope>
</reference>